<keyword evidence="1" id="KW-0547">Nucleotide-binding</keyword>
<keyword evidence="2" id="KW-0342">GTP-binding</keyword>
<dbReference type="EMBL" id="CP030753">
    <property type="protein sequence ID" value="AXA20814.1"/>
    <property type="molecule type" value="Genomic_DNA"/>
</dbReference>
<evidence type="ECO:0000313" key="4">
    <source>
        <dbReference type="EMBL" id="AXA20814.1"/>
    </source>
</evidence>
<gene>
    <name evidence="4" type="ORF">DRF63_01750</name>
</gene>
<proteinExistence type="predicted"/>
<evidence type="ECO:0000256" key="2">
    <source>
        <dbReference type="ARBA" id="ARBA00023134"/>
    </source>
</evidence>
<reference evidence="4 5" key="1">
    <citation type="journal article" date="2018" name="Int J Genomics">
        <title>Comparative Genomics of the First and Complete Genome of "Actinobacillus porcitonsillarum" Supports the Novel Species Hypothesis.</title>
        <authorList>
            <person name="Dona V."/>
            <person name="Perreten V."/>
        </authorList>
    </citation>
    <scope>NUCLEOTIDE SEQUENCE [LARGE SCALE GENOMIC DNA]</scope>
    <source>
        <strain evidence="4 5">S4074</strain>
    </source>
</reference>
<evidence type="ECO:0000313" key="5">
    <source>
        <dbReference type="Proteomes" id="UP000251823"/>
    </source>
</evidence>
<dbReference type="PANTHER" id="PTHR30314:SF3">
    <property type="entry name" value="MITOCHONDRIAL DIVISION PROTEIN FSZA"/>
    <property type="match status" value="1"/>
</dbReference>
<sequence>MFLFLYRKISMFSKICSLFKRFNRKTPQTKIVSQPQYSKSPQVTTLPKKYKKRYPLITLKPSLITPKNNRITVTPESKIRFIGIGSAGQNILMEVANVLPEQDYLLINTNLISLRKSSFNTLHIGNSPIGCGPDPLLAQEAVKISEPQLIEAVTGQDIIVLFCGLGGGNGTGIAPEIARLAKAQGCQVLAFIVTPFYFEGNKRSRLVYFAKQKLATACDICELFNNNDLLRLADTITMESAIQTQNALIIQRIKHYLGLTAKRPFHISIYKP</sequence>
<dbReference type="SMART" id="SM00864">
    <property type="entry name" value="Tubulin"/>
    <property type="match status" value="1"/>
</dbReference>
<protein>
    <submittedName>
        <fullName evidence="4">Cell division protein</fullName>
    </submittedName>
</protein>
<evidence type="ECO:0000259" key="3">
    <source>
        <dbReference type="SMART" id="SM00864"/>
    </source>
</evidence>
<dbReference type="GO" id="GO:0051301">
    <property type="term" value="P:cell division"/>
    <property type="evidence" value="ECO:0007669"/>
    <property type="project" value="UniProtKB-KW"/>
</dbReference>
<dbReference type="Proteomes" id="UP000251823">
    <property type="component" value="Chromosome"/>
</dbReference>
<dbReference type="SUPFAM" id="SSF52490">
    <property type="entry name" value="Tubulin nucleotide-binding domain-like"/>
    <property type="match status" value="1"/>
</dbReference>
<dbReference type="Pfam" id="PF00091">
    <property type="entry name" value="Tubulin"/>
    <property type="match status" value="1"/>
</dbReference>
<feature type="domain" description="Tubulin/FtsZ GTPase" evidence="3">
    <location>
        <begin position="78"/>
        <end position="264"/>
    </location>
</feature>
<keyword evidence="4" id="KW-0131">Cell cycle</keyword>
<organism evidence="4 5">
    <name type="scientific">Actinobacillus pleuropneumoniae</name>
    <name type="common">Haemophilus pleuropneumoniae</name>
    <dbReference type="NCBI Taxonomy" id="715"/>
    <lineage>
        <taxon>Bacteria</taxon>
        <taxon>Pseudomonadati</taxon>
        <taxon>Pseudomonadota</taxon>
        <taxon>Gammaproteobacteria</taxon>
        <taxon>Pasteurellales</taxon>
        <taxon>Pasteurellaceae</taxon>
        <taxon>Actinobacillus</taxon>
    </lineage>
</organism>
<dbReference type="PRINTS" id="PR00423">
    <property type="entry name" value="CELLDVISFTSZ"/>
</dbReference>
<dbReference type="PANTHER" id="PTHR30314">
    <property type="entry name" value="CELL DIVISION PROTEIN FTSZ-RELATED"/>
    <property type="match status" value="1"/>
</dbReference>
<reference evidence="5" key="2">
    <citation type="submission" date="2018-06" db="EMBL/GenBank/DDBJ databases">
        <title>Complete genome sequence of Actinobacillus pleuropneumoniae serotype 1 strain S4074 obtained by Oxford Nanopore and Illumina sequencing technologies.</title>
        <authorList>
            <person name="Dona V."/>
            <person name="Perreten V."/>
        </authorList>
    </citation>
    <scope>NUCLEOTIDE SEQUENCE [LARGE SCALE GENOMIC DNA]</scope>
    <source>
        <strain evidence="5">S4074</strain>
    </source>
</reference>
<keyword evidence="4" id="KW-0132">Cell division</keyword>
<dbReference type="Gene3D" id="3.40.50.1440">
    <property type="entry name" value="Tubulin/FtsZ, GTPase domain"/>
    <property type="match status" value="1"/>
</dbReference>
<dbReference type="InterPro" id="IPR036525">
    <property type="entry name" value="Tubulin/FtsZ_GTPase_sf"/>
</dbReference>
<evidence type="ECO:0000256" key="1">
    <source>
        <dbReference type="ARBA" id="ARBA00022741"/>
    </source>
</evidence>
<keyword evidence="5" id="KW-1185">Reference proteome</keyword>
<dbReference type="InterPro" id="IPR045061">
    <property type="entry name" value="FtsZ/CetZ"/>
</dbReference>
<name>A0ABN5MGE0_ACTPL</name>
<accession>A0ABN5MGE0</accession>
<dbReference type="InterPro" id="IPR003008">
    <property type="entry name" value="Tubulin_FtsZ_GTPase"/>
</dbReference>